<proteinExistence type="predicted"/>
<feature type="compositionally biased region" description="Basic and acidic residues" evidence="1">
    <location>
        <begin position="349"/>
        <end position="363"/>
    </location>
</feature>
<name>A0A1H7Q3Y5_STRJI</name>
<feature type="region of interest" description="Disordered" evidence="1">
    <location>
        <begin position="327"/>
        <end position="363"/>
    </location>
</feature>
<dbReference type="OrthoDB" id="3419910at2"/>
<sequence>MPKIDDQPEDPFENLVLDEDFVSSAEHKEASARSRMLASRWKKQPPQDTAWRAPVVPIKRRRKVRWQAPLFVLLAAGLIAVGLNAAKVHDWLYDKAPGTAAAQPSVAPPLTASPTAAPPTPYADQTPDLRHPFVGSPADKWPSGAAGIALPAAKPVGIFSTSTVAKDEQLVKDYLVAAFLDPKTLAGGYPQPALDLVANPSWAHKLVDHPAPGADGIMIVSRFDPKAAVPLDDVRVQGTVSLSGDGDNGLRVRTDFAFVYASHPVGGTEVERTIARRILTFRFYDPYRFQTGPSGTVWIENIDGFTGDQLCGFTQGYLIPYFQTADPSSTAAAGPAPSGSPIDPYDMSKLPDGRSKCSQDSRS</sequence>
<feature type="compositionally biased region" description="Low complexity" evidence="1">
    <location>
        <begin position="327"/>
        <end position="344"/>
    </location>
</feature>
<reference evidence="4" key="1">
    <citation type="submission" date="2016-10" db="EMBL/GenBank/DDBJ databases">
        <authorList>
            <person name="Varghese N."/>
        </authorList>
    </citation>
    <scope>NUCLEOTIDE SEQUENCE [LARGE SCALE GENOMIC DNA]</scope>
    <source>
        <strain evidence="4">DSM 45096 / BCRC 16803 / CGMCC 4.1857 / CIP 109030 / JCM 12277 / KCTC 19219 / NBRC 100920 / 33214</strain>
    </source>
</reference>
<evidence type="ECO:0000256" key="1">
    <source>
        <dbReference type="SAM" id="MobiDB-lite"/>
    </source>
</evidence>
<feature type="transmembrane region" description="Helical" evidence="2">
    <location>
        <begin position="68"/>
        <end position="86"/>
    </location>
</feature>
<dbReference type="Proteomes" id="UP000183015">
    <property type="component" value="Unassembled WGS sequence"/>
</dbReference>
<keyword evidence="4" id="KW-1185">Reference proteome</keyword>
<dbReference type="AlphaFoldDB" id="A0A1H7Q3Y5"/>
<dbReference type="EMBL" id="FOAZ01000008">
    <property type="protein sequence ID" value="SEL42195.1"/>
    <property type="molecule type" value="Genomic_DNA"/>
</dbReference>
<keyword evidence="2" id="KW-0812">Transmembrane</keyword>
<organism evidence="3 4">
    <name type="scientific">Streptacidiphilus jiangxiensis</name>
    <dbReference type="NCBI Taxonomy" id="235985"/>
    <lineage>
        <taxon>Bacteria</taxon>
        <taxon>Bacillati</taxon>
        <taxon>Actinomycetota</taxon>
        <taxon>Actinomycetes</taxon>
        <taxon>Kitasatosporales</taxon>
        <taxon>Streptomycetaceae</taxon>
        <taxon>Streptacidiphilus</taxon>
    </lineage>
</organism>
<accession>A0A1H7Q3Y5</accession>
<evidence type="ECO:0000313" key="3">
    <source>
        <dbReference type="EMBL" id="SEL42195.1"/>
    </source>
</evidence>
<gene>
    <name evidence="3" type="ORF">SAMN05414137_108253</name>
</gene>
<dbReference type="RefSeq" id="WP_042452080.1">
    <property type="nucleotide sequence ID" value="NZ_BBPN01000024.1"/>
</dbReference>
<feature type="region of interest" description="Disordered" evidence="1">
    <location>
        <begin position="102"/>
        <end position="136"/>
    </location>
</feature>
<keyword evidence="2" id="KW-0472">Membrane</keyword>
<dbReference type="eggNOG" id="ENOG502ZSN2">
    <property type="taxonomic scope" value="Bacteria"/>
</dbReference>
<evidence type="ECO:0000256" key="2">
    <source>
        <dbReference type="SAM" id="Phobius"/>
    </source>
</evidence>
<evidence type="ECO:0000313" key="4">
    <source>
        <dbReference type="Proteomes" id="UP000183015"/>
    </source>
</evidence>
<dbReference type="STRING" id="235985.SAMN05414137_108253"/>
<keyword evidence="2" id="KW-1133">Transmembrane helix</keyword>
<protein>
    <submittedName>
        <fullName evidence="3">Uncharacterized protein</fullName>
    </submittedName>
</protein>